<gene>
    <name evidence="3" type="ORF">CAP_6251</name>
</gene>
<dbReference type="PANTHER" id="PTHR21240">
    <property type="entry name" value="2-AMINO-3-CARBOXYLMUCONATE-6-SEMIALDEHYDE DECARBOXYLASE"/>
    <property type="match status" value="1"/>
</dbReference>
<evidence type="ECO:0000256" key="1">
    <source>
        <dbReference type="ARBA" id="ARBA00023239"/>
    </source>
</evidence>
<reference evidence="3 4" key="1">
    <citation type="submission" date="2013-05" db="EMBL/GenBank/DDBJ databases">
        <title>Genome assembly of Chondromyces apiculatus DSM 436.</title>
        <authorList>
            <person name="Sharma G."/>
            <person name="Khatri I."/>
            <person name="Kaur C."/>
            <person name="Mayilraj S."/>
            <person name="Subramanian S."/>
        </authorList>
    </citation>
    <scope>NUCLEOTIDE SEQUENCE [LARGE SCALE GENOMIC DNA]</scope>
    <source>
        <strain evidence="3 4">DSM 436</strain>
    </source>
</reference>
<comment type="caution">
    <text evidence="3">The sequence shown here is derived from an EMBL/GenBank/DDBJ whole genome shotgun (WGS) entry which is preliminary data.</text>
</comment>
<dbReference type="Gene3D" id="3.20.20.140">
    <property type="entry name" value="Metal-dependent hydrolases"/>
    <property type="match status" value="1"/>
</dbReference>
<keyword evidence="4" id="KW-1185">Reference proteome</keyword>
<dbReference type="GO" id="GO:0016831">
    <property type="term" value="F:carboxy-lyase activity"/>
    <property type="evidence" value="ECO:0007669"/>
    <property type="project" value="InterPro"/>
</dbReference>
<sequence>MTTTPLDMRPMRIDADGHVVEDIAEISRRLPHWNGAAAPGLFGPFPHLDHLHHGVWVPPQGSFGNPGVHGWQSFMTELGLTAAVLYPTAGLSIGRLMDAAYAHGLCRAYNDWIHDAYLLRDSRFRAMGLIAMQDPDLAVEELRRCVEELGMAGAMLPANGLKMHLGSRAYFPVYAEADRLGCALAVHGGPHQGLGLDTFGVFAAVHALGHPIAVMEAMVAMLFHGVFDRFPRARYGFLEGGVAWMLLARERSHGSWKAFQPVDPRGEHARLRPGEGFAAYIQRHIDEGRIFVGVEGDEPDLPYAVQVLGNKPWIFSTDFPHEHGADKSQHELTELLDGDALSAADKIALVHDNAARFYGLSRAARPT</sequence>
<dbReference type="PANTHER" id="PTHR21240:SF28">
    <property type="entry name" value="ISO-OROTATE DECARBOXYLASE (EUROFUNG)"/>
    <property type="match status" value="1"/>
</dbReference>
<dbReference type="OrthoDB" id="1407586at2"/>
<keyword evidence="1" id="KW-0456">Lyase</keyword>
<protein>
    <submittedName>
        <fullName evidence="3">2-amino-3-carboxymuconate-6-semialdehyde decarboxylase like protein</fullName>
    </submittedName>
</protein>
<dbReference type="GO" id="GO:0005737">
    <property type="term" value="C:cytoplasm"/>
    <property type="evidence" value="ECO:0007669"/>
    <property type="project" value="TreeGrafter"/>
</dbReference>
<dbReference type="InterPro" id="IPR006680">
    <property type="entry name" value="Amidohydro-rel"/>
</dbReference>
<accession>A0A017T157</accession>
<dbReference type="InterPro" id="IPR032465">
    <property type="entry name" value="ACMSD"/>
</dbReference>
<organism evidence="3 4">
    <name type="scientific">Chondromyces apiculatus DSM 436</name>
    <dbReference type="NCBI Taxonomy" id="1192034"/>
    <lineage>
        <taxon>Bacteria</taxon>
        <taxon>Pseudomonadati</taxon>
        <taxon>Myxococcota</taxon>
        <taxon>Polyangia</taxon>
        <taxon>Polyangiales</taxon>
        <taxon>Polyangiaceae</taxon>
        <taxon>Chondromyces</taxon>
    </lineage>
</organism>
<dbReference type="GO" id="GO:0016787">
    <property type="term" value="F:hydrolase activity"/>
    <property type="evidence" value="ECO:0007669"/>
    <property type="project" value="InterPro"/>
</dbReference>
<dbReference type="Proteomes" id="UP000019678">
    <property type="component" value="Unassembled WGS sequence"/>
</dbReference>
<proteinExistence type="predicted"/>
<feature type="domain" description="Amidohydrolase-related" evidence="2">
    <location>
        <begin position="92"/>
        <end position="360"/>
    </location>
</feature>
<dbReference type="STRING" id="1192034.CAP_6251"/>
<dbReference type="InterPro" id="IPR032466">
    <property type="entry name" value="Metal_Hydrolase"/>
</dbReference>
<dbReference type="EMBL" id="ASRX01000052">
    <property type="protein sequence ID" value="EYF02989.1"/>
    <property type="molecule type" value="Genomic_DNA"/>
</dbReference>
<evidence type="ECO:0000259" key="2">
    <source>
        <dbReference type="Pfam" id="PF04909"/>
    </source>
</evidence>
<dbReference type="GO" id="GO:0019748">
    <property type="term" value="P:secondary metabolic process"/>
    <property type="evidence" value="ECO:0007669"/>
    <property type="project" value="TreeGrafter"/>
</dbReference>
<evidence type="ECO:0000313" key="3">
    <source>
        <dbReference type="EMBL" id="EYF02989.1"/>
    </source>
</evidence>
<dbReference type="AlphaFoldDB" id="A0A017T157"/>
<dbReference type="RefSeq" id="WP_044246771.1">
    <property type="nucleotide sequence ID" value="NZ_ASRX01000052.1"/>
</dbReference>
<dbReference type="SUPFAM" id="SSF51556">
    <property type="entry name" value="Metallo-dependent hydrolases"/>
    <property type="match status" value="1"/>
</dbReference>
<dbReference type="eggNOG" id="COG2159">
    <property type="taxonomic scope" value="Bacteria"/>
</dbReference>
<dbReference type="Pfam" id="PF04909">
    <property type="entry name" value="Amidohydro_2"/>
    <property type="match status" value="1"/>
</dbReference>
<name>A0A017T157_9BACT</name>
<evidence type="ECO:0000313" key="4">
    <source>
        <dbReference type="Proteomes" id="UP000019678"/>
    </source>
</evidence>